<comment type="similarity">
    <text evidence="1">Belongs to the class I-like SAM-binding methyltransferase superfamily. EEF2KMT family.</text>
</comment>
<dbReference type="EC" id="2.1.1.-" evidence="4"/>
<keyword evidence="5" id="KW-1185">Reference proteome</keyword>
<evidence type="ECO:0000256" key="1">
    <source>
        <dbReference type="ARBA" id="ARBA00005511"/>
    </source>
</evidence>
<dbReference type="InterPro" id="IPR029426">
    <property type="entry name" value="FAM86_N"/>
</dbReference>
<reference evidence="4 5" key="1">
    <citation type="submission" date="2020-06" db="EMBL/GenBank/DDBJ databases">
        <authorList>
            <person name="Li R."/>
            <person name="Bekaert M."/>
        </authorList>
    </citation>
    <scope>NUCLEOTIDE SEQUENCE [LARGE SCALE GENOMIC DNA]</scope>
    <source>
        <strain evidence="5">wild</strain>
    </source>
</reference>
<protein>
    <submittedName>
        <fullName evidence="4">EEF2KMT</fullName>
        <ecNumber evidence="4">2.1.1.-</ecNumber>
    </submittedName>
</protein>
<dbReference type="GO" id="GO:0008168">
    <property type="term" value="F:methyltransferase activity"/>
    <property type="evidence" value="ECO:0007669"/>
    <property type="project" value="UniProtKB-KW"/>
</dbReference>
<dbReference type="SUPFAM" id="SSF53335">
    <property type="entry name" value="S-adenosyl-L-methionine-dependent methyltransferases"/>
    <property type="match status" value="1"/>
</dbReference>
<keyword evidence="4" id="KW-0489">Methyltransferase</keyword>
<dbReference type="EMBL" id="CACVKT020001697">
    <property type="protein sequence ID" value="CAC5370389.1"/>
    <property type="molecule type" value="Genomic_DNA"/>
</dbReference>
<feature type="domain" description="FAM86 N-terminal" evidence="3">
    <location>
        <begin position="24"/>
        <end position="75"/>
    </location>
</feature>
<keyword evidence="2 4" id="KW-0808">Transferase</keyword>
<dbReference type="PANTHER" id="PTHR14614">
    <property type="entry name" value="HEPATOCELLULAR CARCINOMA-ASSOCIATED ANTIGEN"/>
    <property type="match status" value="1"/>
</dbReference>
<dbReference type="InterPro" id="IPR019410">
    <property type="entry name" value="Methyltransf_16"/>
</dbReference>
<dbReference type="GO" id="GO:0032991">
    <property type="term" value="C:protein-containing complex"/>
    <property type="evidence" value="ECO:0007669"/>
    <property type="project" value="TreeGrafter"/>
</dbReference>
<dbReference type="PANTHER" id="PTHR14614:SF130">
    <property type="entry name" value="PROTEIN-LYSINE N-METHYLTRANSFERASE EEF2KMT"/>
    <property type="match status" value="1"/>
</dbReference>
<proteinExistence type="inferred from homology"/>
<sequence length="436" mass="49892">MVPIRRIKWNTELITSAQIGPEEQKAVLNATVLNDLCKKYPPSVAYQKAFMKTLLHKLEESEVEMCDEIYEVYTDLLLQTEDEDDILCYKTYHLPNGETVSLQESIHLISQGTTGLNTWQAALHLAEWAFENSDLLENREVKDLHLAEWAFENSHLLENREVKDLHLAEWAFENSHLLENRKVLELGSGLGLTGIAICKQCKLRSLTFSDCHPQVLYLLMVNLEINFNSDPNSCVIKAILPENQTVTSKRRKMIRSIRRQLSVKQDIGMEQSDIMEISCTSSASADDLEEESDDDLDIGIFTPNEEFWEEGDYAESFKLCCDKRISLLQLDWSKGSHNFLDKLAPDIILAADVVYDKEVIPSLVRVLLKVLKPKKNIVPVAYIASTVRNEDTRDFFLINLANEGLAYEIVEPPKEKTFHYDDIIPIEILRIHYSGT</sequence>
<accession>A0A6J8AQH6</accession>
<dbReference type="Gene3D" id="3.40.50.150">
    <property type="entry name" value="Vaccinia Virus protein VP39"/>
    <property type="match status" value="1"/>
</dbReference>
<dbReference type="AlphaFoldDB" id="A0A6J8AQH6"/>
<gene>
    <name evidence="4" type="ORF">MCOR_9254</name>
</gene>
<dbReference type="Pfam" id="PF10294">
    <property type="entry name" value="Methyltransf_16"/>
    <property type="match status" value="2"/>
</dbReference>
<dbReference type="InterPro" id="IPR029063">
    <property type="entry name" value="SAM-dependent_MTases_sf"/>
</dbReference>
<evidence type="ECO:0000259" key="3">
    <source>
        <dbReference type="Pfam" id="PF14904"/>
    </source>
</evidence>
<dbReference type="OrthoDB" id="194386at2759"/>
<name>A0A6J8AQH6_MYTCO</name>
<organism evidence="4 5">
    <name type="scientific">Mytilus coruscus</name>
    <name type="common">Sea mussel</name>
    <dbReference type="NCBI Taxonomy" id="42192"/>
    <lineage>
        <taxon>Eukaryota</taxon>
        <taxon>Metazoa</taxon>
        <taxon>Spiralia</taxon>
        <taxon>Lophotrochozoa</taxon>
        <taxon>Mollusca</taxon>
        <taxon>Bivalvia</taxon>
        <taxon>Autobranchia</taxon>
        <taxon>Pteriomorphia</taxon>
        <taxon>Mytilida</taxon>
        <taxon>Mytiloidea</taxon>
        <taxon>Mytilidae</taxon>
        <taxon>Mytilinae</taxon>
        <taxon>Mytilus</taxon>
    </lineage>
</organism>
<dbReference type="Proteomes" id="UP000507470">
    <property type="component" value="Unassembled WGS sequence"/>
</dbReference>
<evidence type="ECO:0000256" key="2">
    <source>
        <dbReference type="ARBA" id="ARBA00022679"/>
    </source>
</evidence>
<dbReference type="GO" id="GO:0032259">
    <property type="term" value="P:methylation"/>
    <property type="evidence" value="ECO:0007669"/>
    <property type="project" value="UniProtKB-KW"/>
</dbReference>
<evidence type="ECO:0000313" key="4">
    <source>
        <dbReference type="EMBL" id="CAC5370389.1"/>
    </source>
</evidence>
<evidence type="ECO:0000313" key="5">
    <source>
        <dbReference type="Proteomes" id="UP000507470"/>
    </source>
</evidence>
<dbReference type="Pfam" id="PF14904">
    <property type="entry name" value="FAM86"/>
    <property type="match status" value="1"/>
</dbReference>